<keyword evidence="2" id="KW-0012">Acyltransferase</keyword>
<dbReference type="CDD" id="cd04301">
    <property type="entry name" value="NAT_SF"/>
    <property type="match status" value="1"/>
</dbReference>
<evidence type="ECO:0000256" key="1">
    <source>
        <dbReference type="ARBA" id="ARBA00022679"/>
    </source>
</evidence>
<name>A0A2S2CTJ5_9PROT</name>
<gene>
    <name evidence="4" type="ORF">DEW08_17135</name>
</gene>
<dbReference type="InterPro" id="IPR000182">
    <property type="entry name" value="GNAT_dom"/>
</dbReference>
<dbReference type="Proteomes" id="UP000245629">
    <property type="component" value="Chromosome 2"/>
</dbReference>
<dbReference type="Pfam" id="PF00583">
    <property type="entry name" value="Acetyltransf_1"/>
    <property type="match status" value="1"/>
</dbReference>
<dbReference type="AlphaFoldDB" id="A0A2S2CTJ5"/>
<dbReference type="SUPFAM" id="SSF55729">
    <property type="entry name" value="Acyl-CoA N-acyltransferases (Nat)"/>
    <property type="match status" value="1"/>
</dbReference>
<dbReference type="RefSeq" id="WP_109329127.1">
    <property type="nucleotide sequence ID" value="NZ_CP029353.1"/>
</dbReference>
<dbReference type="OrthoDB" id="9789603at2"/>
<feature type="domain" description="N-acetyltransferase" evidence="3">
    <location>
        <begin position="7"/>
        <end position="159"/>
    </location>
</feature>
<keyword evidence="5" id="KW-1185">Reference proteome</keyword>
<dbReference type="Gene3D" id="3.40.630.30">
    <property type="match status" value="1"/>
</dbReference>
<dbReference type="InterPro" id="IPR016181">
    <property type="entry name" value="Acyl_CoA_acyltransferase"/>
</dbReference>
<accession>A0A2S2CTJ5</accession>
<dbReference type="PANTHER" id="PTHR43877">
    <property type="entry name" value="AMINOALKYLPHOSPHONATE N-ACETYLTRANSFERASE-RELATED-RELATED"/>
    <property type="match status" value="1"/>
</dbReference>
<dbReference type="KEGG" id="azz:DEW08_17135"/>
<evidence type="ECO:0000259" key="3">
    <source>
        <dbReference type="PROSITE" id="PS51186"/>
    </source>
</evidence>
<protein>
    <submittedName>
        <fullName evidence="4">GNAT family N-acetyltransferase</fullName>
    </submittedName>
</protein>
<proteinExistence type="predicted"/>
<dbReference type="GO" id="GO:0016747">
    <property type="term" value="F:acyltransferase activity, transferring groups other than amino-acyl groups"/>
    <property type="evidence" value="ECO:0007669"/>
    <property type="project" value="InterPro"/>
</dbReference>
<sequence>MTGTGALRFRVAGKADLPALVRLIADDALATGGDVYGEPLDPAYAEAFDRMAAQPGNRFVLAEIAGEAVGCFQVTVTHGLSRRGAARATIESVKVASGRRGQGIGAAMMRHAIALAEAEGCALVQLTTQTARADAHRFYERLGFRATHLGMKLALPAKG</sequence>
<keyword evidence="1 4" id="KW-0808">Transferase</keyword>
<evidence type="ECO:0000256" key="2">
    <source>
        <dbReference type="ARBA" id="ARBA00023315"/>
    </source>
</evidence>
<organism evidence="4 5">
    <name type="scientific">Azospirillum thermophilum</name>
    <dbReference type="NCBI Taxonomy" id="2202148"/>
    <lineage>
        <taxon>Bacteria</taxon>
        <taxon>Pseudomonadati</taxon>
        <taxon>Pseudomonadota</taxon>
        <taxon>Alphaproteobacteria</taxon>
        <taxon>Rhodospirillales</taxon>
        <taxon>Azospirillaceae</taxon>
        <taxon>Azospirillum</taxon>
    </lineage>
</organism>
<reference evidence="5" key="1">
    <citation type="submission" date="2018-05" db="EMBL/GenBank/DDBJ databases">
        <title>Azospirillum thermophila sp. nov., a novel isolated from hot spring.</title>
        <authorList>
            <person name="Zhao Z."/>
        </authorList>
    </citation>
    <scope>NUCLEOTIDE SEQUENCE [LARGE SCALE GENOMIC DNA]</scope>
    <source>
        <strain evidence="5">CFH 70021</strain>
    </source>
</reference>
<evidence type="ECO:0000313" key="4">
    <source>
        <dbReference type="EMBL" id="AWK87700.1"/>
    </source>
</evidence>
<dbReference type="PANTHER" id="PTHR43877:SF2">
    <property type="entry name" value="AMINOALKYLPHOSPHONATE N-ACETYLTRANSFERASE-RELATED"/>
    <property type="match status" value="1"/>
</dbReference>
<evidence type="ECO:0000313" key="5">
    <source>
        <dbReference type="Proteomes" id="UP000245629"/>
    </source>
</evidence>
<dbReference type="EMBL" id="CP029353">
    <property type="protein sequence ID" value="AWK87700.1"/>
    <property type="molecule type" value="Genomic_DNA"/>
</dbReference>
<dbReference type="InterPro" id="IPR050832">
    <property type="entry name" value="Bact_Acetyltransf"/>
</dbReference>
<dbReference type="PROSITE" id="PS51186">
    <property type="entry name" value="GNAT"/>
    <property type="match status" value="1"/>
</dbReference>